<organism evidence="11 12">
    <name type="scientific">Desulfovibrio legallii</name>
    <dbReference type="NCBI Taxonomy" id="571438"/>
    <lineage>
        <taxon>Bacteria</taxon>
        <taxon>Pseudomonadati</taxon>
        <taxon>Thermodesulfobacteriota</taxon>
        <taxon>Desulfovibrionia</taxon>
        <taxon>Desulfovibrionales</taxon>
        <taxon>Desulfovibrionaceae</taxon>
        <taxon>Desulfovibrio</taxon>
    </lineage>
</organism>
<keyword evidence="12" id="KW-1185">Reference proteome</keyword>
<evidence type="ECO:0000256" key="7">
    <source>
        <dbReference type="ARBA" id="ARBA00022842"/>
    </source>
</evidence>
<dbReference type="InterPro" id="IPR002586">
    <property type="entry name" value="CobQ/CobB/MinD/ParA_Nub-bd_dom"/>
</dbReference>
<dbReference type="OrthoDB" id="9764035at2"/>
<dbReference type="GO" id="GO:0009236">
    <property type="term" value="P:cobalamin biosynthetic process"/>
    <property type="evidence" value="ECO:0007669"/>
    <property type="project" value="UniProtKB-KW"/>
</dbReference>
<dbReference type="Gene3D" id="3.40.50.880">
    <property type="match status" value="1"/>
</dbReference>
<evidence type="ECO:0000256" key="8">
    <source>
        <dbReference type="ARBA" id="ARBA00022962"/>
    </source>
</evidence>
<dbReference type="EMBL" id="FNBX01000014">
    <property type="protein sequence ID" value="SDF81680.1"/>
    <property type="molecule type" value="Genomic_DNA"/>
</dbReference>
<dbReference type="GO" id="GO:0042242">
    <property type="term" value="F:cobyrinic acid a,c-diamide synthase activity"/>
    <property type="evidence" value="ECO:0007669"/>
    <property type="project" value="InterPro"/>
</dbReference>
<evidence type="ECO:0000256" key="3">
    <source>
        <dbReference type="ARBA" id="ARBA00022573"/>
    </source>
</evidence>
<evidence type="ECO:0000256" key="1">
    <source>
        <dbReference type="ARBA" id="ARBA00001946"/>
    </source>
</evidence>
<name>A0A1G7P8C9_9BACT</name>
<keyword evidence="5" id="KW-0547">Nucleotide-binding</keyword>
<dbReference type="SUPFAM" id="SSF52540">
    <property type="entry name" value="P-loop containing nucleoside triphosphate hydrolases"/>
    <property type="match status" value="1"/>
</dbReference>
<dbReference type="SUPFAM" id="SSF52317">
    <property type="entry name" value="Class I glutamine amidotransferase-like"/>
    <property type="match status" value="1"/>
</dbReference>
<dbReference type="Gene3D" id="3.40.50.300">
    <property type="entry name" value="P-loop containing nucleotide triphosphate hydrolases"/>
    <property type="match status" value="1"/>
</dbReference>
<keyword evidence="6" id="KW-0067">ATP-binding</keyword>
<dbReference type="NCBIfam" id="NF002204">
    <property type="entry name" value="PRK01077.1"/>
    <property type="match status" value="1"/>
</dbReference>
<proteinExistence type="predicted"/>
<dbReference type="InterPro" id="IPR029062">
    <property type="entry name" value="Class_I_gatase-like"/>
</dbReference>
<evidence type="ECO:0000256" key="2">
    <source>
        <dbReference type="ARBA" id="ARBA00004953"/>
    </source>
</evidence>
<comment type="cofactor">
    <cofactor evidence="1">
        <name>Mg(2+)</name>
        <dbReference type="ChEBI" id="CHEBI:18420"/>
    </cofactor>
</comment>
<evidence type="ECO:0000256" key="5">
    <source>
        <dbReference type="ARBA" id="ARBA00022741"/>
    </source>
</evidence>
<keyword evidence="3" id="KW-0169">Cobalamin biosynthesis</keyword>
<dbReference type="Pfam" id="PF07685">
    <property type="entry name" value="GATase_3"/>
    <property type="match status" value="1"/>
</dbReference>
<gene>
    <name evidence="11" type="ORF">SAMN05192586_11449</name>
</gene>
<keyword evidence="7" id="KW-0460">Magnesium</keyword>
<dbReference type="RefSeq" id="WP_092154479.1">
    <property type="nucleotide sequence ID" value="NZ_FNBX01000014.1"/>
</dbReference>
<comment type="pathway">
    <text evidence="2">Cofactor biosynthesis; adenosylcobalamin biosynthesis.</text>
</comment>
<dbReference type="AlphaFoldDB" id="A0A1G7P8C9"/>
<dbReference type="InterPro" id="IPR004484">
    <property type="entry name" value="CbiA/CobB_synth"/>
</dbReference>
<sequence>MRASGPGLAAPPGCVVAGTGSASGKTTLTLALLCALRARGLNVHAAKTGPDFIDVAFHAALTGRPAANLDTWMCREARPASRPGAGRGLPPGLVRLYARLAAPDADGRPPDLIVAEGAMGLFDGGHKGAGSTAQLAARLGLPVLLCLHAGGLGQSAAAVAEGFLRHRPAWAAREAPLSFLGLVCTHVGSPRHAALLRAALAPLRRELPLLGLLPREGAPDLRSRHLGLVEAREALPQVDPAALACWLEQNCRLDLLLRRLGLAPRRAAQKAPGKGPAPAAPHTAARQAAPVTRFFAAAGQLPPDLPAPAGAAAVQAAATRPRPRAARRPVVGLAWDAAFSFCYADLPALWQELGARVVVFSPLQDKAPPPDCAGLYFPGGYPELHAAALAANTAFRAALVRLAREGRPVYGECGGYIYLMRSLRLQGQDYPMSGLLPLSCTLSDRRAALGYRAALALPGWPAPPGPQAHAAPLWTRGHEYHYAAENGPLPPACRPLWRLYDSAGVLLREEGCRLGCAAGSWLHCYPEGSRRFWRAWLRALPRI</sequence>
<dbReference type="Proteomes" id="UP000199355">
    <property type="component" value="Unassembled WGS sequence"/>
</dbReference>
<dbReference type="InterPro" id="IPR027417">
    <property type="entry name" value="P-loop_NTPase"/>
</dbReference>
<evidence type="ECO:0000313" key="11">
    <source>
        <dbReference type="EMBL" id="SDF81680.1"/>
    </source>
</evidence>
<dbReference type="InterPro" id="IPR011698">
    <property type="entry name" value="GATase_3"/>
</dbReference>
<keyword evidence="8" id="KW-0315">Glutamine amidotransferase</keyword>
<evidence type="ECO:0000256" key="4">
    <source>
        <dbReference type="ARBA" id="ARBA00022598"/>
    </source>
</evidence>
<dbReference type="PANTHER" id="PTHR43873">
    <property type="entry name" value="COBYRINATE A,C-DIAMIDE SYNTHASE"/>
    <property type="match status" value="1"/>
</dbReference>
<protein>
    <submittedName>
        <fullName evidence="11">Cobyrinic acid a,c-diamide synthase</fullName>
    </submittedName>
</protein>
<dbReference type="PANTHER" id="PTHR43873:SF1">
    <property type="entry name" value="COBYRINATE A,C-DIAMIDE SYNTHASE"/>
    <property type="match status" value="1"/>
</dbReference>
<feature type="domain" description="CobQ/CobB/MinD/ParA nucleotide binding" evidence="9">
    <location>
        <begin position="15"/>
        <end position="216"/>
    </location>
</feature>
<keyword evidence="4" id="KW-0436">Ligase</keyword>
<evidence type="ECO:0000259" key="10">
    <source>
        <dbReference type="Pfam" id="PF07685"/>
    </source>
</evidence>
<dbReference type="STRING" id="571438.SAMN05192586_11449"/>
<feature type="domain" description="CobB/CobQ-like glutamine amidotransferase" evidence="10">
    <location>
        <begin position="331"/>
        <end position="524"/>
    </location>
</feature>
<evidence type="ECO:0000259" key="9">
    <source>
        <dbReference type="Pfam" id="PF01656"/>
    </source>
</evidence>
<evidence type="ECO:0000256" key="6">
    <source>
        <dbReference type="ARBA" id="ARBA00022840"/>
    </source>
</evidence>
<evidence type="ECO:0000313" key="12">
    <source>
        <dbReference type="Proteomes" id="UP000199355"/>
    </source>
</evidence>
<dbReference type="GO" id="GO:0005524">
    <property type="term" value="F:ATP binding"/>
    <property type="evidence" value="ECO:0007669"/>
    <property type="project" value="UniProtKB-KW"/>
</dbReference>
<reference evidence="12" key="1">
    <citation type="submission" date="2016-10" db="EMBL/GenBank/DDBJ databases">
        <authorList>
            <person name="Varghese N."/>
            <person name="Submissions S."/>
        </authorList>
    </citation>
    <scope>NUCLEOTIDE SEQUENCE [LARGE SCALE GENOMIC DNA]</scope>
    <source>
        <strain evidence="12">KHC7</strain>
    </source>
</reference>
<accession>A0A1G7P8C9</accession>
<dbReference type="Pfam" id="PF01656">
    <property type="entry name" value="CbiA"/>
    <property type="match status" value="1"/>
</dbReference>
<dbReference type="PROSITE" id="PS51274">
    <property type="entry name" value="GATASE_COBBQ"/>
    <property type="match status" value="1"/>
</dbReference>